<feature type="domain" description="Nudix hydrolase" evidence="4">
    <location>
        <begin position="9"/>
        <end position="149"/>
    </location>
</feature>
<sequence>MLRVPDATPRVRVAAYVLRRRPDRPTELLVFDHEADLPPGTHVPAGGVALGETLEQAVIREVREETGLHDARIVRILGDDHTVHPIRGFARHTTYLQLTADPATPDAWNHQVTGTGRDEGMTFRCRFVPLPLTFHLADGQDAWLHRLDI</sequence>
<protein>
    <submittedName>
        <fullName evidence="5">NUDIX domain-containing protein</fullName>
    </submittedName>
</protein>
<dbReference type="Proteomes" id="UP000321617">
    <property type="component" value="Unassembled WGS sequence"/>
</dbReference>
<dbReference type="PROSITE" id="PS00893">
    <property type="entry name" value="NUDIX_BOX"/>
    <property type="match status" value="1"/>
</dbReference>
<name>A0A562V1B5_9ACTN</name>
<accession>A0A562V1B5</accession>
<dbReference type="EMBL" id="VLLL01000006">
    <property type="protein sequence ID" value="TWJ11706.1"/>
    <property type="molecule type" value="Genomic_DNA"/>
</dbReference>
<dbReference type="Gene3D" id="3.90.79.10">
    <property type="entry name" value="Nucleoside Triphosphate Pyrophosphohydrolase"/>
    <property type="match status" value="1"/>
</dbReference>
<dbReference type="InterPro" id="IPR020084">
    <property type="entry name" value="NUDIX_hydrolase_CS"/>
</dbReference>
<evidence type="ECO:0000313" key="6">
    <source>
        <dbReference type="Proteomes" id="UP000321617"/>
    </source>
</evidence>
<proteinExistence type="inferred from homology"/>
<keyword evidence="2 3" id="KW-0378">Hydrolase</keyword>
<organism evidence="5 6">
    <name type="scientific">Stackebrandtia albiflava</name>
    <dbReference type="NCBI Taxonomy" id="406432"/>
    <lineage>
        <taxon>Bacteria</taxon>
        <taxon>Bacillati</taxon>
        <taxon>Actinomycetota</taxon>
        <taxon>Actinomycetes</taxon>
        <taxon>Glycomycetales</taxon>
        <taxon>Glycomycetaceae</taxon>
        <taxon>Stackebrandtia</taxon>
    </lineage>
</organism>
<evidence type="ECO:0000256" key="3">
    <source>
        <dbReference type="RuleBase" id="RU003476"/>
    </source>
</evidence>
<dbReference type="PROSITE" id="PS51462">
    <property type="entry name" value="NUDIX"/>
    <property type="match status" value="1"/>
</dbReference>
<comment type="similarity">
    <text evidence="1 3">Belongs to the Nudix hydrolase family.</text>
</comment>
<gene>
    <name evidence="5" type="ORF">LX16_2433</name>
</gene>
<keyword evidence="6" id="KW-1185">Reference proteome</keyword>
<evidence type="ECO:0000259" key="4">
    <source>
        <dbReference type="PROSITE" id="PS51462"/>
    </source>
</evidence>
<dbReference type="InterPro" id="IPR015797">
    <property type="entry name" value="NUDIX_hydrolase-like_dom_sf"/>
</dbReference>
<reference evidence="5 6" key="1">
    <citation type="journal article" date="2013" name="Stand. Genomic Sci.">
        <title>Genomic Encyclopedia of Type Strains, Phase I: The one thousand microbial genomes (KMG-I) project.</title>
        <authorList>
            <person name="Kyrpides N.C."/>
            <person name="Woyke T."/>
            <person name="Eisen J.A."/>
            <person name="Garrity G."/>
            <person name="Lilburn T.G."/>
            <person name="Beck B.J."/>
            <person name="Whitman W.B."/>
            <person name="Hugenholtz P."/>
            <person name="Klenk H.P."/>
        </authorList>
    </citation>
    <scope>NUCLEOTIDE SEQUENCE [LARGE SCALE GENOMIC DNA]</scope>
    <source>
        <strain evidence="5 6">DSM 45044</strain>
    </source>
</reference>
<dbReference type="AlphaFoldDB" id="A0A562V1B5"/>
<evidence type="ECO:0000256" key="1">
    <source>
        <dbReference type="ARBA" id="ARBA00005582"/>
    </source>
</evidence>
<dbReference type="PRINTS" id="PR00502">
    <property type="entry name" value="NUDIXFAMILY"/>
</dbReference>
<dbReference type="SUPFAM" id="SSF55811">
    <property type="entry name" value="Nudix"/>
    <property type="match status" value="1"/>
</dbReference>
<evidence type="ECO:0000313" key="5">
    <source>
        <dbReference type="EMBL" id="TWJ11706.1"/>
    </source>
</evidence>
<evidence type="ECO:0000256" key="2">
    <source>
        <dbReference type="ARBA" id="ARBA00022801"/>
    </source>
</evidence>
<dbReference type="InterPro" id="IPR020476">
    <property type="entry name" value="Nudix_hydrolase"/>
</dbReference>
<dbReference type="Pfam" id="PF00293">
    <property type="entry name" value="NUDIX"/>
    <property type="match status" value="1"/>
</dbReference>
<dbReference type="CDD" id="cd04663">
    <property type="entry name" value="NUDIX_Hydrolase"/>
    <property type="match status" value="1"/>
</dbReference>
<dbReference type="GO" id="GO:0016787">
    <property type="term" value="F:hydrolase activity"/>
    <property type="evidence" value="ECO:0007669"/>
    <property type="project" value="UniProtKB-KW"/>
</dbReference>
<dbReference type="RefSeq" id="WP_170283855.1">
    <property type="nucleotide sequence ID" value="NZ_VLLL01000006.1"/>
</dbReference>
<dbReference type="InterPro" id="IPR000086">
    <property type="entry name" value="NUDIX_hydrolase_dom"/>
</dbReference>
<comment type="caution">
    <text evidence="5">The sequence shown here is derived from an EMBL/GenBank/DDBJ whole genome shotgun (WGS) entry which is preliminary data.</text>
</comment>